<dbReference type="AlphaFoldDB" id="A0A8H9R096"/>
<comment type="caution">
    <text evidence="2">The sequence shown here is derived from an EMBL/GenBank/DDBJ whole genome shotgun (WGS) entry which is preliminary data.</text>
</comment>
<accession>A0A8H9R096</accession>
<evidence type="ECO:0000313" key="2">
    <source>
        <dbReference type="EMBL" id="HAT4308931.1"/>
    </source>
</evidence>
<dbReference type="InterPro" id="IPR038544">
    <property type="entry name" value="ACP_N_sf"/>
</dbReference>
<organism evidence="2">
    <name type="scientific">Clostridium perfringens</name>
    <dbReference type="NCBI Taxonomy" id="1502"/>
    <lineage>
        <taxon>Bacteria</taxon>
        <taxon>Bacillati</taxon>
        <taxon>Bacillota</taxon>
        <taxon>Clostridia</taxon>
        <taxon>Eubacteriales</taxon>
        <taxon>Clostridiaceae</taxon>
        <taxon>Clostridium</taxon>
    </lineage>
</organism>
<reference evidence="2" key="2">
    <citation type="submission" date="2020-07" db="EMBL/GenBank/DDBJ databases">
        <authorList>
            <consortium name="NCBI Pathogen Detection Project"/>
        </authorList>
    </citation>
    <scope>NUCLEOTIDE SEQUENCE</scope>
    <source>
        <strain evidence="2">C8</strain>
    </source>
</reference>
<dbReference type="EMBL" id="DACTCB010000019">
    <property type="protein sequence ID" value="HAT4308931.1"/>
    <property type="molecule type" value="Genomic_DNA"/>
</dbReference>
<sequence length="227" mass="25642">MKDCKDRKLKFSIRKKKGGGGATSVIIGSIIILGTLSVSAPAIIYASEVSNNSVNERIISNSENNQVDITLNMKYYKQGVILVRSDQVFNPTDFVLYPKGYSVEYMIYSNSGILTPESITNQKITGKYRIRYTLKDSLGNPVLKDGQVVIRNLNIYFYDPTPVLNEIQKVKDKINENDYINEEEVTNEINKIKDKVENPETIPNIPALVEEVKKEGSKLEEKVEKDN</sequence>
<feature type="transmembrane region" description="Helical" evidence="1">
    <location>
        <begin position="21"/>
        <end position="46"/>
    </location>
</feature>
<protein>
    <submittedName>
        <fullName evidence="2">Uncharacterized protein</fullName>
    </submittedName>
</protein>
<gene>
    <name evidence="2" type="ORF">I9080_002773</name>
</gene>
<keyword evidence="1" id="KW-0472">Membrane</keyword>
<reference evidence="2" key="1">
    <citation type="journal article" date="2018" name="Genome Biol.">
        <title>SKESA: strategic k-mer extension for scrupulous assemblies.</title>
        <authorList>
            <person name="Souvorov A."/>
            <person name="Agarwala R."/>
            <person name="Lipman D.J."/>
        </authorList>
    </citation>
    <scope>NUCLEOTIDE SEQUENCE</scope>
    <source>
        <strain evidence="2">C8</strain>
    </source>
</reference>
<dbReference type="Proteomes" id="UP000859547">
    <property type="component" value="Unassembled WGS sequence"/>
</dbReference>
<dbReference type="Gene3D" id="2.60.500.10">
    <property type="entry name" value="Surface Active Protein domain"/>
    <property type="match status" value="1"/>
</dbReference>
<keyword evidence="1" id="KW-1133">Transmembrane helix</keyword>
<evidence type="ECO:0000256" key="1">
    <source>
        <dbReference type="SAM" id="Phobius"/>
    </source>
</evidence>
<name>A0A8H9R096_CLOPF</name>
<keyword evidence="1" id="KW-0812">Transmembrane</keyword>
<proteinExistence type="predicted"/>
<feature type="non-terminal residue" evidence="2">
    <location>
        <position position="227"/>
    </location>
</feature>